<reference evidence="2" key="1">
    <citation type="journal article" date="2023" name="G3 (Bethesda)">
        <title>Genome assembly and association tests identify interacting loci associated with vigor, precocity, and sex in interspecific pistachio rootstocks.</title>
        <authorList>
            <person name="Palmer W."/>
            <person name="Jacygrad E."/>
            <person name="Sagayaradj S."/>
            <person name="Cavanaugh K."/>
            <person name="Han R."/>
            <person name="Bertier L."/>
            <person name="Beede B."/>
            <person name="Kafkas S."/>
            <person name="Golino D."/>
            <person name="Preece J."/>
            <person name="Michelmore R."/>
        </authorList>
    </citation>
    <scope>NUCLEOTIDE SEQUENCE [LARGE SCALE GENOMIC DNA]</scope>
</reference>
<sequence>MGCTNSKLDDLPAVALCRDRCGFLDEAIRQRFLLAETHVLYVHSLKEMGPSLRRFITQDGGSGGGGVGGGDSPQLNLPPAKKGGDAVGISVKETSSSSAKGGVAYHSHSNSGDGHIQFHSDPDDDDDESGSISGSGHSSPLHDHDHDHDDGFGHKDYRNSYHMMMNTDHETLGGFTHMNYMKNQPKPSIVYEQKPYSSETIQHHFVGESSSASTSYYPPYAYPYSNNLSSSYFPPNYGYGVPGGPGGGAGGSYYGLAPPTYGSPQRAEAVASSSKPPPPPPSPPKSSAWDFLNPFESYDKYYPSYTPSRDSKELREEEGIPDLEEEDYPHEVKKVHVEEKFVDGSGGGGSGGGGGGGGANVGDGDAEPSFYQTRPSVDNEDVKYEVHVVDKKVVDEERNEEHSSTARAGPPDVFDVARELEVQFVRASESGSEIAKMLEVGKLPYQRKHVSKMLHVVTPSLSVVSSQPSTSKSSESSSFANKAGPAFADIDEDMAMRTRNLSSTLHKLYLWEKKLYHEVKVSIGLLQPFRFYFIVFLKYMIPGTCVLNEEKMRVIHDRKVCKLKRLDERGAEAHKVDAARTLIKSLSIKIGMAIQVVDKISVTINKIRDEELWPQLNELIQGLIDFICDADIIYFSICVSLVLDASWEGCGNVGVGEGRLTRMWKSMLECHHNQCQAITDAKGFGHIGSGKKLGDAHLDATSQLEHEVLNWIFRFSSWIGAQKGYVRALNGWLMKCLLYEPEETADGIVPFSPGRIGAPPIFVICNQWSQALDRISEKEVIDSMRALATSVLELWEHDKLELRQKMVTNKDYERKVRNLDREEQKIQKEFQALDKKIILVSGDGNNQLEKTVYPSETSSSNLQVSLQHIFEAMQRFTAESVKAYEELLQRTQEELLARQNEGVS</sequence>
<name>A0ACC0X4M2_9ROSI</name>
<organism evidence="1 2">
    <name type="scientific">Pistacia integerrima</name>
    <dbReference type="NCBI Taxonomy" id="434235"/>
    <lineage>
        <taxon>Eukaryota</taxon>
        <taxon>Viridiplantae</taxon>
        <taxon>Streptophyta</taxon>
        <taxon>Embryophyta</taxon>
        <taxon>Tracheophyta</taxon>
        <taxon>Spermatophyta</taxon>
        <taxon>Magnoliopsida</taxon>
        <taxon>eudicotyledons</taxon>
        <taxon>Gunneridae</taxon>
        <taxon>Pentapetalae</taxon>
        <taxon>rosids</taxon>
        <taxon>malvids</taxon>
        <taxon>Sapindales</taxon>
        <taxon>Anacardiaceae</taxon>
        <taxon>Pistacia</taxon>
    </lineage>
</organism>
<evidence type="ECO:0000313" key="2">
    <source>
        <dbReference type="Proteomes" id="UP001163603"/>
    </source>
</evidence>
<comment type="caution">
    <text evidence="1">The sequence shown here is derived from an EMBL/GenBank/DDBJ whole genome shotgun (WGS) entry which is preliminary data.</text>
</comment>
<protein>
    <submittedName>
        <fullName evidence="1">Uncharacterized protein</fullName>
    </submittedName>
</protein>
<keyword evidence="2" id="KW-1185">Reference proteome</keyword>
<proteinExistence type="predicted"/>
<dbReference type="Proteomes" id="UP001163603">
    <property type="component" value="Chromosome 14"/>
</dbReference>
<evidence type="ECO:0000313" key="1">
    <source>
        <dbReference type="EMBL" id="KAJ0010270.1"/>
    </source>
</evidence>
<dbReference type="EMBL" id="CM047749">
    <property type="protein sequence ID" value="KAJ0010270.1"/>
    <property type="molecule type" value="Genomic_DNA"/>
</dbReference>
<accession>A0ACC0X4M2</accession>
<gene>
    <name evidence="1" type="ORF">Pint_34165</name>
</gene>